<gene>
    <name evidence="3" type="ORF">SAMN02745912_02975</name>
</gene>
<keyword evidence="1" id="KW-1133">Transmembrane helix</keyword>
<feature type="transmembrane region" description="Helical" evidence="1">
    <location>
        <begin position="150"/>
        <end position="172"/>
    </location>
</feature>
<feature type="transmembrane region" description="Helical" evidence="1">
    <location>
        <begin position="6"/>
        <end position="25"/>
    </location>
</feature>
<feature type="transmembrane region" description="Helical" evidence="1">
    <location>
        <begin position="116"/>
        <end position="138"/>
    </location>
</feature>
<name>A0A1M6RIP3_PARC5</name>
<reference evidence="3 4" key="1">
    <citation type="submission" date="2016-11" db="EMBL/GenBank/DDBJ databases">
        <authorList>
            <person name="Jaros S."/>
            <person name="Januszkiewicz K."/>
            <person name="Wedrychowicz H."/>
        </authorList>
    </citation>
    <scope>NUCLEOTIDE SEQUENCE [LARGE SCALE GENOMIC DNA]</scope>
    <source>
        <strain evidence="3 4">DSM 15212</strain>
    </source>
</reference>
<dbReference type="Pfam" id="PF04892">
    <property type="entry name" value="VanZ"/>
    <property type="match status" value="1"/>
</dbReference>
<protein>
    <submittedName>
        <fullName evidence="3">VanZ like family protein</fullName>
    </submittedName>
</protein>
<dbReference type="PANTHER" id="PTHR36834:SF1">
    <property type="entry name" value="INTEGRAL MEMBRANE PROTEIN"/>
    <property type="match status" value="1"/>
</dbReference>
<feature type="transmembrane region" description="Helical" evidence="1">
    <location>
        <begin position="32"/>
        <end position="53"/>
    </location>
</feature>
<dbReference type="PANTHER" id="PTHR36834">
    <property type="entry name" value="MEMBRANE PROTEIN-RELATED"/>
    <property type="match status" value="1"/>
</dbReference>
<evidence type="ECO:0000256" key="1">
    <source>
        <dbReference type="SAM" id="Phobius"/>
    </source>
</evidence>
<accession>A0A1M6RIP3</accession>
<feature type="transmembrane region" description="Helical" evidence="1">
    <location>
        <begin position="91"/>
        <end position="109"/>
    </location>
</feature>
<organism evidence="3 4">
    <name type="scientific">Paramaledivibacter caminithermalis (strain DSM 15212 / CIP 107654 / DViRD3)</name>
    <name type="common">Clostridium caminithermale</name>
    <dbReference type="NCBI Taxonomy" id="1121301"/>
    <lineage>
        <taxon>Bacteria</taxon>
        <taxon>Bacillati</taxon>
        <taxon>Bacillota</taxon>
        <taxon>Clostridia</taxon>
        <taxon>Peptostreptococcales</taxon>
        <taxon>Caminicellaceae</taxon>
        <taxon>Paramaledivibacter</taxon>
    </lineage>
</organism>
<keyword evidence="1" id="KW-0472">Membrane</keyword>
<keyword evidence="4" id="KW-1185">Reference proteome</keyword>
<proteinExistence type="predicted"/>
<dbReference type="Proteomes" id="UP000184465">
    <property type="component" value="Unassembled WGS sequence"/>
</dbReference>
<dbReference type="STRING" id="1121301.SAMN02745912_02975"/>
<feature type="domain" description="VanZ-like" evidence="2">
    <location>
        <begin position="40"/>
        <end position="167"/>
    </location>
</feature>
<dbReference type="OrthoDB" id="9805025at2"/>
<sequence length="197" mass="22775">MIDFDIVTIIIGILILAVLCIYIKCVTKKTNIYLFFFSVFYIYLINVLKYTIFPIPLDMAEVFKDNCVFSDGINMIPFNNISFQSLLEKQVLYNILLSIPFGFGIAFITKITKRKLLVLSVFFGIIVESLQLIISLYLEYTYRIIDINDIIFNFTGVIVGYCIFKLFSILLIRFVDNNGLKLGPFSSYIYNISKNSF</sequence>
<dbReference type="AlphaFoldDB" id="A0A1M6RIP3"/>
<evidence type="ECO:0000313" key="3">
    <source>
        <dbReference type="EMBL" id="SHK32227.1"/>
    </source>
</evidence>
<dbReference type="InterPro" id="IPR006976">
    <property type="entry name" value="VanZ-like"/>
</dbReference>
<dbReference type="EMBL" id="FRAG01000047">
    <property type="protein sequence ID" value="SHK32227.1"/>
    <property type="molecule type" value="Genomic_DNA"/>
</dbReference>
<keyword evidence="1" id="KW-0812">Transmembrane</keyword>
<evidence type="ECO:0000259" key="2">
    <source>
        <dbReference type="Pfam" id="PF04892"/>
    </source>
</evidence>
<dbReference type="RefSeq" id="WP_073151790.1">
    <property type="nucleotide sequence ID" value="NZ_FRAG01000047.1"/>
</dbReference>
<evidence type="ECO:0000313" key="4">
    <source>
        <dbReference type="Proteomes" id="UP000184465"/>
    </source>
</evidence>
<dbReference type="InterPro" id="IPR053150">
    <property type="entry name" value="Teicoplanin_resist-assoc"/>
</dbReference>